<sequence>MPPFKISVIVATYNWPEALRLCLLSLCTQTDPDYEIIVADDGSKEATKFVIDELAAKTCVPLTQVWQEDDGCRKTRIANHAIAASTGSYLIFIDGDCIAQPDFVAQHRKLAQKKFLITGSRILLSDKLSKALLTKQSWDFSEFKRQILTYRLQGDLNKFLQLIFKRGDGNWRHFKRFFWRRIKGCNMSCWKTDALAIGGFDENLVGWAHEDADFVFRLEHSGVTRKSGSWATEVIHLYHRVRDQSLGDASVARLKKKIQEMSQSLN</sequence>
<dbReference type="Gene3D" id="3.90.550.10">
    <property type="entry name" value="Spore Coat Polysaccharide Biosynthesis Protein SpsA, Chain A"/>
    <property type="match status" value="1"/>
</dbReference>
<evidence type="ECO:0000256" key="1">
    <source>
        <dbReference type="ARBA" id="ARBA00022679"/>
    </source>
</evidence>
<dbReference type="OrthoDB" id="9801954at2"/>
<accession>A0A240E2R9</accession>
<keyword evidence="4" id="KW-0328">Glycosyltransferase</keyword>
<name>A0A240E2R9_9BURK</name>
<proteinExistence type="predicted"/>
<keyword evidence="5" id="KW-1185">Reference proteome</keyword>
<dbReference type="GO" id="GO:0016757">
    <property type="term" value="F:glycosyltransferase activity"/>
    <property type="evidence" value="ECO:0007669"/>
    <property type="project" value="UniProtKB-KW"/>
</dbReference>
<feature type="domain" description="Glycosyltransferase 2-like" evidence="2">
    <location>
        <begin position="7"/>
        <end position="136"/>
    </location>
</feature>
<evidence type="ECO:0000313" key="4">
    <source>
        <dbReference type="EMBL" id="SNX29224.1"/>
    </source>
</evidence>
<evidence type="ECO:0000259" key="2">
    <source>
        <dbReference type="Pfam" id="PF00535"/>
    </source>
</evidence>
<dbReference type="PANTHER" id="PTHR43685">
    <property type="entry name" value="GLYCOSYLTRANSFERASE"/>
    <property type="match status" value="1"/>
</dbReference>
<dbReference type="SUPFAM" id="SSF53448">
    <property type="entry name" value="Nucleotide-diphospho-sugar transferases"/>
    <property type="match status" value="1"/>
</dbReference>
<dbReference type="CDD" id="cd06420">
    <property type="entry name" value="GT2_Chondriotin_Pol_N"/>
    <property type="match status" value="1"/>
</dbReference>
<dbReference type="Pfam" id="PF00535">
    <property type="entry name" value="Glycos_transf_2"/>
    <property type="match status" value="1"/>
</dbReference>
<feature type="domain" description="Galactosyltransferase C-terminal" evidence="3">
    <location>
        <begin position="176"/>
        <end position="239"/>
    </location>
</feature>
<dbReference type="PANTHER" id="PTHR43685:SF3">
    <property type="entry name" value="SLR2126 PROTEIN"/>
    <property type="match status" value="1"/>
</dbReference>
<dbReference type="Proteomes" id="UP000218069">
    <property type="component" value="Unassembled WGS sequence"/>
</dbReference>
<dbReference type="Pfam" id="PF02709">
    <property type="entry name" value="Glyco_transf_7C"/>
    <property type="match status" value="1"/>
</dbReference>
<dbReference type="InterPro" id="IPR027791">
    <property type="entry name" value="Galactosyl_T_C"/>
</dbReference>
<evidence type="ECO:0000313" key="5">
    <source>
        <dbReference type="Proteomes" id="UP000218069"/>
    </source>
</evidence>
<organism evidence="4 5">
    <name type="scientific">Polynucleobacter meluiroseus</name>
    <dbReference type="NCBI Taxonomy" id="1938814"/>
    <lineage>
        <taxon>Bacteria</taxon>
        <taxon>Pseudomonadati</taxon>
        <taxon>Pseudomonadota</taxon>
        <taxon>Betaproteobacteria</taxon>
        <taxon>Burkholderiales</taxon>
        <taxon>Burkholderiaceae</taxon>
        <taxon>Polynucleobacter</taxon>
    </lineage>
</organism>
<dbReference type="InterPro" id="IPR029044">
    <property type="entry name" value="Nucleotide-diphossugar_trans"/>
</dbReference>
<dbReference type="RefSeq" id="WP_096674105.1">
    <property type="nucleotide sequence ID" value="NZ_OANS01000004.1"/>
</dbReference>
<reference evidence="5" key="1">
    <citation type="submission" date="2017-08" db="EMBL/GenBank/DDBJ databases">
        <authorList>
            <person name="Varghese N."/>
            <person name="Submissions S."/>
        </authorList>
    </citation>
    <scope>NUCLEOTIDE SEQUENCE [LARGE SCALE GENOMIC DNA]</scope>
    <source>
        <strain evidence="5">AP-Melu-1000-B4</strain>
    </source>
</reference>
<gene>
    <name evidence="4" type="ORF">SAMN06295945_1590</name>
</gene>
<dbReference type="InterPro" id="IPR001173">
    <property type="entry name" value="Glyco_trans_2-like"/>
</dbReference>
<protein>
    <submittedName>
        <fullName evidence="4">N-terminal domain of galactosyltransferase</fullName>
    </submittedName>
</protein>
<evidence type="ECO:0000259" key="3">
    <source>
        <dbReference type="Pfam" id="PF02709"/>
    </source>
</evidence>
<dbReference type="EMBL" id="OANS01000004">
    <property type="protein sequence ID" value="SNX29224.1"/>
    <property type="molecule type" value="Genomic_DNA"/>
</dbReference>
<dbReference type="AlphaFoldDB" id="A0A240E2R9"/>
<dbReference type="InterPro" id="IPR050834">
    <property type="entry name" value="Glycosyltransf_2"/>
</dbReference>
<keyword evidence="1 4" id="KW-0808">Transferase</keyword>